<evidence type="ECO:0000256" key="1">
    <source>
        <dbReference type="SAM" id="MobiDB-lite"/>
    </source>
</evidence>
<dbReference type="GeneID" id="40319627"/>
<sequence>MPEEVRARVKATLLGMGTRPATDHAAAAESAPEPKKPLRDVPQDGVAQPQRKPQTEGERRPKGEEEQREGERASVLERAGSMVSNNTWKRRHTVRFRGPRWATVLKNHRTELEQAFRQDLVEATGLEARRFESLSFVFSNVLIVTFVVTPEDDQERTDKLHSVLREHRFPRTVALYNQ</sequence>
<organism evidence="3 4">
    <name type="scientific">Trypanosoma conorhini</name>
    <dbReference type="NCBI Taxonomy" id="83891"/>
    <lineage>
        <taxon>Eukaryota</taxon>
        <taxon>Discoba</taxon>
        <taxon>Euglenozoa</taxon>
        <taxon>Kinetoplastea</taxon>
        <taxon>Metakinetoplastina</taxon>
        <taxon>Trypanosomatida</taxon>
        <taxon>Trypanosomatidae</taxon>
        <taxon>Trypanosoma</taxon>
    </lineage>
</organism>
<dbReference type="Pfam" id="PF23398">
    <property type="entry name" value="FAZ1_cons"/>
    <property type="match status" value="1"/>
</dbReference>
<dbReference type="RefSeq" id="XP_029226979.1">
    <property type="nucleotide sequence ID" value="XM_029372905.1"/>
</dbReference>
<dbReference type="AlphaFoldDB" id="A0A3R7LGI4"/>
<dbReference type="Proteomes" id="UP000284403">
    <property type="component" value="Unassembled WGS sequence"/>
</dbReference>
<feature type="region of interest" description="Disordered" evidence="1">
    <location>
        <begin position="1"/>
        <end position="84"/>
    </location>
</feature>
<comment type="caution">
    <text evidence="3">The sequence shown here is derived from an EMBL/GenBank/DDBJ whole genome shotgun (WGS) entry which is preliminary data.</text>
</comment>
<protein>
    <submittedName>
        <fullName evidence="3">Putative mitotubule-associated protein Gb4</fullName>
    </submittedName>
</protein>
<reference evidence="3 4" key="1">
    <citation type="journal article" date="2018" name="BMC Genomics">
        <title>Genomic comparison of Trypanosoma conorhini and Trypanosoma rangeli to Trypanosoma cruzi strains of high and low virulence.</title>
        <authorList>
            <person name="Bradwell K.R."/>
            <person name="Koparde V.N."/>
            <person name="Matveyev A.V."/>
            <person name="Serrano M.G."/>
            <person name="Alves J.M."/>
            <person name="Parikh H."/>
            <person name="Huang B."/>
            <person name="Lee V."/>
            <person name="Espinosa-Alvarez O."/>
            <person name="Ortiz P.A."/>
            <person name="Costa-Martins A.G."/>
            <person name="Teixeira M.M."/>
            <person name="Buck G.A."/>
        </authorList>
    </citation>
    <scope>NUCLEOTIDE SEQUENCE [LARGE SCALE GENOMIC DNA]</scope>
    <source>
        <strain evidence="3 4">025E</strain>
    </source>
</reference>
<evidence type="ECO:0000313" key="3">
    <source>
        <dbReference type="EMBL" id="RNF13933.1"/>
    </source>
</evidence>
<proteinExistence type="predicted"/>
<name>A0A3R7LGI4_9TRYP</name>
<feature type="compositionally biased region" description="Basic and acidic residues" evidence="1">
    <location>
        <begin position="32"/>
        <end position="42"/>
    </location>
</feature>
<evidence type="ECO:0000259" key="2">
    <source>
        <dbReference type="Pfam" id="PF23398"/>
    </source>
</evidence>
<dbReference type="EMBL" id="MKKU01000385">
    <property type="protein sequence ID" value="RNF13933.1"/>
    <property type="molecule type" value="Genomic_DNA"/>
</dbReference>
<feature type="domain" description="Flagellar attachment zone protein 1 conserved" evidence="2">
    <location>
        <begin position="91"/>
        <end position="177"/>
    </location>
</feature>
<gene>
    <name evidence="3" type="ORF">Tco025E_06016</name>
</gene>
<evidence type="ECO:0000313" key="4">
    <source>
        <dbReference type="Proteomes" id="UP000284403"/>
    </source>
</evidence>
<dbReference type="InterPro" id="IPR056614">
    <property type="entry name" value="FAZ1_cons"/>
</dbReference>
<feature type="compositionally biased region" description="Basic and acidic residues" evidence="1">
    <location>
        <begin position="53"/>
        <end position="75"/>
    </location>
</feature>
<accession>A0A3R7LGI4</accession>
<dbReference type="OrthoDB" id="251990at2759"/>
<keyword evidence="4" id="KW-1185">Reference proteome</keyword>